<dbReference type="Gene3D" id="3.10.290.30">
    <property type="entry name" value="MM3350-like"/>
    <property type="match status" value="1"/>
</dbReference>
<sequence length="185" mass="20711">MAKPPVPKAVALRVELLEVAPLVWRRVLVPDSWTLASLHHYLQWTMGWTDSHVHEFEIGAGLVAPDWWIREAGSEEEASRYRDERRVSVAAVVAELGPRGEFEYRYDMGDGWEHRIVIESIPPSRLGVLPLPVCVAGENACPPEDVGGPRGYAGFLAVLGDRRHEQHADLVRWIGGVFDPKGFDL</sequence>
<dbReference type="Pfam" id="PF07929">
    <property type="entry name" value="PRiA4_ORF3"/>
    <property type="match status" value="1"/>
</dbReference>
<dbReference type="AlphaFoldDB" id="T1BLE5"/>
<accession>T1BLE5</accession>
<protein>
    <submittedName>
        <fullName evidence="2">Plasmid pRiA4b ORF-3-like protein</fullName>
    </submittedName>
</protein>
<comment type="caution">
    <text evidence="2">The sequence shown here is derived from an EMBL/GenBank/DDBJ whole genome shotgun (WGS) entry which is preliminary data.</text>
</comment>
<dbReference type="EMBL" id="AUZY01006514">
    <property type="protein sequence ID" value="EQD54104.1"/>
    <property type="molecule type" value="Genomic_DNA"/>
</dbReference>
<dbReference type="InterPro" id="IPR024047">
    <property type="entry name" value="MM3350-like_sf"/>
</dbReference>
<dbReference type="PANTHER" id="PTHR41878:SF1">
    <property type="entry name" value="TNPR PROTEIN"/>
    <property type="match status" value="1"/>
</dbReference>
<name>T1BLE5_9ZZZZ</name>
<dbReference type="PANTHER" id="PTHR41878">
    <property type="entry name" value="LEXA REPRESSOR-RELATED"/>
    <property type="match status" value="1"/>
</dbReference>
<dbReference type="SUPFAM" id="SSF159941">
    <property type="entry name" value="MM3350-like"/>
    <property type="match status" value="1"/>
</dbReference>
<evidence type="ECO:0000259" key="1">
    <source>
        <dbReference type="Pfam" id="PF07929"/>
    </source>
</evidence>
<reference evidence="2" key="2">
    <citation type="journal article" date="2014" name="ISME J.">
        <title>Microbial stratification in low pH oxic and suboxic macroscopic growths along an acid mine drainage.</title>
        <authorList>
            <person name="Mendez-Garcia C."/>
            <person name="Mesa V."/>
            <person name="Sprenger R.R."/>
            <person name="Richter M."/>
            <person name="Diez M.S."/>
            <person name="Solano J."/>
            <person name="Bargiela R."/>
            <person name="Golyshina O.V."/>
            <person name="Manteca A."/>
            <person name="Ramos J.L."/>
            <person name="Gallego J.R."/>
            <person name="Llorente I."/>
            <person name="Martins Dos Santos V.A."/>
            <person name="Jensen O.N."/>
            <person name="Pelaez A.I."/>
            <person name="Sanchez J."/>
            <person name="Ferrer M."/>
        </authorList>
    </citation>
    <scope>NUCLEOTIDE SEQUENCE</scope>
</reference>
<feature type="non-terminal residue" evidence="2">
    <location>
        <position position="185"/>
    </location>
</feature>
<proteinExistence type="predicted"/>
<organism evidence="2">
    <name type="scientific">mine drainage metagenome</name>
    <dbReference type="NCBI Taxonomy" id="410659"/>
    <lineage>
        <taxon>unclassified sequences</taxon>
        <taxon>metagenomes</taxon>
        <taxon>ecological metagenomes</taxon>
    </lineage>
</organism>
<feature type="domain" description="Plasmid pRiA4b Orf3-like" evidence="1">
    <location>
        <begin position="9"/>
        <end position="184"/>
    </location>
</feature>
<dbReference type="InterPro" id="IPR012912">
    <property type="entry name" value="Plasmid_pRiA4b_Orf3-like"/>
</dbReference>
<evidence type="ECO:0000313" key="2">
    <source>
        <dbReference type="EMBL" id="EQD54104.1"/>
    </source>
</evidence>
<reference evidence="2" key="1">
    <citation type="submission" date="2013-08" db="EMBL/GenBank/DDBJ databases">
        <authorList>
            <person name="Mendez C."/>
            <person name="Richter M."/>
            <person name="Ferrer M."/>
            <person name="Sanchez J."/>
        </authorList>
    </citation>
    <scope>NUCLEOTIDE SEQUENCE</scope>
</reference>
<gene>
    <name evidence="2" type="ORF">B1B_09841</name>
</gene>